<evidence type="ECO:0000313" key="2">
    <source>
        <dbReference type="Proteomes" id="UP001331761"/>
    </source>
</evidence>
<sequence length="53" mass="5891">AEALIVKRSECPSCKKLSKKVAELEALVKRLNEKVMELDGPQLFSSAMKEEGK</sequence>
<keyword evidence="2" id="KW-1185">Reference proteome</keyword>
<dbReference type="Proteomes" id="UP001331761">
    <property type="component" value="Unassembled WGS sequence"/>
</dbReference>
<gene>
    <name evidence="1" type="ORF">GCK32_008173</name>
</gene>
<dbReference type="AlphaFoldDB" id="A0AAN8ICW8"/>
<name>A0AAN8ICW8_TRICO</name>
<protein>
    <submittedName>
        <fullName evidence="1">Uncharacterized protein</fullName>
    </submittedName>
</protein>
<comment type="caution">
    <text evidence="1">The sequence shown here is derived from an EMBL/GenBank/DDBJ whole genome shotgun (WGS) entry which is preliminary data.</text>
</comment>
<reference evidence="1 2" key="1">
    <citation type="submission" date="2019-10" db="EMBL/GenBank/DDBJ databases">
        <title>Assembly and Annotation for the nematode Trichostrongylus colubriformis.</title>
        <authorList>
            <person name="Martin J."/>
        </authorList>
    </citation>
    <scope>NUCLEOTIDE SEQUENCE [LARGE SCALE GENOMIC DNA]</scope>
    <source>
        <strain evidence="1">G859</strain>
        <tissue evidence="1">Whole worm</tissue>
    </source>
</reference>
<evidence type="ECO:0000313" key="1">
    <source>
        <dbReference type="EMBL" id="KAK5964278.1"/>
    </source>
</evidence>
<organism evidence="1 2">
    <name type="scientific">Trichostrongylus colubriformis</name>
    <name type="common">Black scour worm</name>
    <dbReference type="NCBI Taxonomy" id="6319"/>
    <lineage>
        <taxon>Eukaryota</taxon>
        <taxon>Metazoa</taxon>
        <taxon>Ecdysozoa</taxon>
        <taxon>Nematoda</taxon>
        <taxon>Chromadorea</taxon>
        <taxon>Rhabditida</taxon>
        <taxon>Rhabditina</taxon>
        <taxon>Rhabditomorpha</taxon>
        <taxon>Strongyloidea</taxon>
        <taxon>Trichostrongylidae</taxon>
        <taxon>Trichostrongylus</taxon>
    </lineage>
</organism>
<accession>A0AAN8ICW8</accession>
<dbReference type="EMBL" id="WIXE01026003">
    <property type="protein sequence ID" value="KAK5964278.1"/>
    <property type="molecule type" value="Genomic_DNA"/>
</dbReference>
<feature type="non-terminal residue" evidence="1">
    <location>
        <position position="1"/>
    </location>
</feature>
<proteinExistence type="predicted"/>